<dbReference type="SUPFAM" id="SSF54523">
    <property type="entry name" value="Pili subunits"/>
    <property type="match status" value="1"/>
</dbReference>
<dbReference type="Pfam" id="PF07963">
    <property type="entry name" value="N_methyl"/>
    <property type="match status" value="1"/>
</dbReference>
<dbReference type="Gene3D" id="3.30.700.10">
    <property type="entry name" value="Glycoprotein, Type 4 Pilin"/>
    <property type="match status" value="1"/>
</dbReference>
<evidence type="ECO:0000313" key="3">
    <source>
        <dbReference type="Proteomes" id="UP000094828"/>
    </source>
</evidence>
<feature type="domain" description="DUF1559" evidence="1">
    <location>
        <begin position="30"/>
        <end position="285"/>
    </location>
</feature>
<organism evidence="2 3">
    <name type="scientific">Planctopirus hydrillae</name>
    <dbReference type="NCBI Taxonomy" id="1841610"/>
    <lineage>
        <taxon>Bacteria</taxon>
        <taxon>Pseudomonadati</taxon>
        <taxon>Planctomycetota</taxon>
        <taxon>Planctomycetia</taxon>
        <taxon>Planctomycetales</taxon>
        <taxon>Planctomycetaceae</taxon>
        <taxon>Planctopirus</taxon>
    </lineage>
</organism>
<dbReference type="InterPro" id="IPR027558">
    <property type="entry name" value="Pre_pil_HX9DG_C"/>
</dbReference>
<dbReference type="Pfam" id="PF07596">
    <property type="entry name" value="SBP_bac_10"/>
    <property type="match status" value="1"/>
</dbReference>
<gene>
    <name evidence="2" type="ORF">A6X21_14640</name>
</gene>
<dbReference type="PANTHER" id="PTHR30093">
    <property type="entry name" value="GENERAL SECRETION PATHWAY PROTEIN G"/>
    <property type="match status" value="1"/>
</dbReference>
<dbReference type="RefSeq" id="WP_068853291.1">
    <property type="nucleotide sequence ID" value="NZ_LYDR01000158.1"/>
</dbReference>
<dbReference type="InterPro" id="IPR045584">
    <property type="entry name" value="Pilin-like"/>
</dbReference>
<protein>
    <recommendedName>
        <fullName evidence="1">DUF1559 domain-containing protein</fullName>
    </recommendedName>
</protein>
<keyword evidence="3" id="KW-1185">Reference proteome</keyword>
<dbReference type="EMBL" id="LYDR01000158">
    <property type="protein sequence ID" value="ODA28093.1"/>
    <property type="molecule type" value="Genomic_DNA"/>
</dbReference>
<dbReference type="NCBIfam" id="TIGR02532">
    <property type="entry name" value="IV_pilin_GFxxxE"/>
    <property type="match status" value="1"/>
</dbReference>
<dbReference type="InterPro" id="IPR011453">
    <property type="entry name" value="DUF1559"/>
</dbReference>
<dbReference type="OrthoDB" id="263714at2"/>
<dbReference type="Proteomes" id="UP000094828">
    <property type="component" value="Unassembled WGS sequence"/>
</dbReference>
<dbReference type="NCBIfam" id="TIGR04294">
    <property type="entry name" value="pre_pil_HX9DG"/>
    <property type="match status" value="1"/>
</dbReference>
<dbReference type="STRING" id="1841610.A6X21_14640"/>
<accession>A0A1C3E4E8</accession>
<evidence type="ECO:0000313" key="2">
    <source>
        <dbReference type="EMBL" id="ODA28093.1"/>
    </source>
</evidence>
<evidence type="ECO:0000259" key="1">
    <source>
        <dbReference type="Pfam" id="PF07596"/>
    </source>
</evidence>
<sequence length="314" mass="33862">MSRRAFTLIELLVVIAIIAILIALLLPAVQQARESARRTQCKNNMKQLGLAFHNYHDVHKRFPVAAVAGGVGANQDTTTRSWTWTCMLLPFIDQTPLYTAINVGNSNLIPQNTANMSNIEDYSTANGGTVERLLTTKIPGFICPSANGGDLNPNHKNLGVLMYAGSNTIFPVPNPPRATPISDILDGTSNTILAGEKALMTAPFVAIGSTWGTGKMCQFRINIVSPHTEINTPFDGTLDTATNCYLENGTPVNLFSRVAVASPHTGGAHVLMCDGTVRFLSENIQSNPALGADTGNFLYQNLFQINDRNAIGEF</sequence>
<proteinExistence type="predicted"/>
<dbReference type="InterPro" id="IPR012902">
    <property type="entry name" value="N_methyl_site"/>
</dbReference>
<name>A0A1C3E4E8_9PLAN</name>
<comment type="caution">
    <text evidence="2">The sequence shown here is derived from an EMBL/GenBank/DDBJ whole genome shotgun (WGS) entry which is preliminary data.</text>
</comment>
<dbReference type="PANTHER" id="PTHR30093:SF2">
    <property type="entry name" value="TYPE II SECRETION SYSTEM PROTEIN H"/>
    <property type="match status" value="1"/>
</dbReference>
<reference evidence="2 3" key="1">
    <citation type="submission" date="2016-05" db="EMBL/GenBank/DDBJ databases">
        <title>Genomic and physiological characterization of Planctopirus sp. isolated from fresh water lake.</title>
        <authorList>
            <person name="Subhash Y."/>
            <person name="Ramana C."/>
        </authorList>
    </citation>
    <scope>NUCLEOTIDE SEQUENCE [LARGE SCALE GENOMIC DNA]</scope>
    <source>
        <strain evidence="2 3">JC280</strain>
    </source>
</reference>
<dbReference type="AlphaFoldDB" id="A0A1C3E4E8"/>